<dbReference type="EMBL" id="LAZR01000780">
    <property type="protein sequence ID" value="KKN58010.1"/>
    <property type="molecule type" value="Genomic_DNA"/>
</dbReference>
<sequence>MKKDKRKLSIPPKKDGFQGLTWVCSYCGKYYSDASGHTCGEDDYY</sequence>
<organism evidence="1">
    <name type="scientific">marine sediment metagenome</name>
    <dbReference type="NCBI Taxonomy" id="412755"/>
    <lineage>
        <taxon>unclassified sequences</taxon>
        <taxon>metagenomes</taxon>
        <taxon>ecological metagenomes</taxon>
    </lineage>
</organism>
<name>A0A0F9RN85_9ZZZZ</name>
<reference evidence="1" key="1">
    <citation type="journal article" date="2015" name="Nature">
        <title>Complex archaea that bridge the gap between prokaryotes and eukaryotes.</title>
        <authorList>
            <person name="Spang A."/>
            <person name="Saw J.H."/>
            <person name="Jorgensen S.L."/>
            <person name="Zaremba-Niedzwiedzka K."/>
            <person name="Martijn J."/>
            <person name="Lind A.E."/>
            <person name="van Eijk R."/>
            <person name="Schleper C."/>
            <person name="Guy L."/>
            <person name="Ettema T.J."/>
        </authorList>
    </citation>
    <scope>NUCLEOTIDE SEQUENCE</scope>
</reference>
<accession>A0A0F9RN85</accession>
<dbReference type="AlphaFoldDB" id="A0A0F9RN85"/>
<gene>
    <name evidence="1" type="ORF">LCGC14_0556680</name>
</gene>
<evidence type="ECO:0000313" key="1">
    <source>
        <dbReference type="EMBL" id="KKN58010.1"/>
    </source>
</evidence>
<proteinExistence type="predicted"/>
<comment type="caution">
    <text evidence="1">The sequence shown here is derived from an EMBL/GenBank/DDBJ whole genome shotgun (WGS) entry which is preliminary data.</text>
</comment>
<protein>
    <submittedName>
        <fullName evidence="1">Uncharacterized protein</fullName>
    </submittedName>
</protein>